<feature type="domain" description="Aerobactin siderophore biosynthesis IucA/IucC N-terminal" evidence="2">
    <location>
        <begin position="175"/>
        <end position="414"/>
    </location>
</feature>
<sequence length="618" mass="69108">MQVAHFAPHGCDVSDEFAVQARASSHQRSMQRTVQALFREKLLSHDQLVVEGTSAWLPLWRCQKLLRLEGLHIGAAGNCQLHGPVVCYLNGRQCCKLNSSAELLAHVLHQQDGLDSDDLQRLLLEVANSAENDALCLSYRHGWAKRLRAQHGADAQNNFVAALHRSTLENPVLLLEQWGALGHPWHPNYKTKLGLRADQVMALSPEFEACIQVPCAAIHADAAHVTSCDAQVDYRHWFAAAYPATWQEWARALEARGERVACWLPLPLHPYQAEQVVAERFADELRARKLLLLNGVVIDARPSMSFRTVVPQGAANLPHMKLPVSLRLTSVERTVSPKSVVMGPRLTTLLRQIMARENGFDGRLAILGEEVGLHYLDPQGNDDRARHLSVLYRTNPMVYRTAERLPVPVGALFAESPLHGRPLVTDLVASAHGDHASGAEAFFSAYLAAVLPAVLGPYLLYGIAFEAHQQNSLVILDGRLRPVQLLVRDFGDLRIHAPTLRQSGHALQAYSATHTLFESDAEARDKLIHAFMLCHLTELALLLARTYARPEGAFMQLMRQQVQAVFTHLRSRTDPVRWHREHEALLESDWPAKSFIRMRLCNASDDIVLRMPNPLKFT</sequence>
<evidence type="ECO:0000259" key="3">
    <source>
        <dbReference type="Pfam" id="PF06276"/>
    </source>
</evidence>
<evidence type="ECO:0000313" key="4">
    <source>
        <dbReference type="EMBL" id="QTD46725.1"/>
    </source>
</evidence>
<dbReference type="AlphaFoldDB" id="A0A975H4U0"/>
<proteinExistence type="predicted"/>
<evidence type="ECO:0000256" key="1">
    <source>
        <dbReference type="ARBA" id="ARBA00004924"/>
    </source>
</evidence>
<dbReference type="PANTHER" id="PTHR34384:SF6">
    <property type="entry name" value="STAPHYLOFERRIN B SYNTHASE"/>
    <property type="match status" value="1"/>
</dbReference>
<name>A0A975H4U0_9BURK</name>
<organism evidence="4 5">
    <name type="scientific">Ottowia testudinis</name>
    <dbReference type="NCBI Taxonomy" id="2816950"/>
    <lineage>
        <taxon>Bacteria</taxon>
        <taxon>Pseudomonadati</taxon>
        <taxon>Pseudomonadota</taxon>
        <taxon>Betaproteobacteria</taxon>
        <taxon>Burkholderiales</taxon>
        <taxon>Comamonadaceae</taxon>
        <taxon>Ottowia</taxon>
    </lineage>
</organism>
<dbReference type="GO" id="GO:0016881">
    <property type="term" value="F:acid-amino acid ligase activity"/>
    <property type="evidence" value="ECO:0007669"/>
    <property type="project" value="UniProtKB-ARBA"/>
</dbReference>
<dbReference type="Pfam" id="PF04183">
    <property type="entry name" value="IucA_IucC"/>
    <property type="match status" value="1"/>
</dbReference>
<comment type="pathway">
    <text evidence="1">Siderophore biosynthesis.</text>
</comment>
<dbReference type="EMBL" id="CP071796">
    <property type="protein sequence ID" value="QTD46725.1"/>
    <property type="molecule type" value="Genomic_DNA"/>
</dbReference>
<dbReference type="Proteomes" id="UP000663903">
    <property type="component" value="Chromosome"/>
</dbReference>
<evidence type="ECO:0000313" key="5">
    <source>
        <dbReference type="Proteomes" id="UP000663903"/>
    </source>
</evidence>
<dbReference type="PANTHER" id="PTHR34384">
    <property type="entry name" value="L-2,3-DIAMINOPROPANOATE--CITRATE LIGASE"/>
    <property type="match status" value="1"/>
</dbReference>
<dbReference type="InterPro" id="IPR007310">
    <property type="entry name" value="Aerobactin_biosyn_IucA/IucC_N"/>
</dbReference>
<protein>
    <submittedName>
        <fullName evidence="4">IucA/IucC family siderophore biosynthesis protein</fullName>
    </submittedName>
</protein>
<dbReference type="GO" id="GO:0019290">
    <property type="term" value="P:siderophore biosynthetic process"/>
    <property type="evidence" value="ECO:0007669"/>
    <property type="project" value="InterPro"/>
</dbReference>
<reference evidence="4" key="1">
    <citation type="submission" date="2021-03" db="EMBL/GenBank/DDBJ databases">
        <title>Ottowia sp. 27C isolated from the cloaca of a Giant Asian pond turtle (Heosemys grandis).</title>
        <authorList>
            <person name="Spergser J."/>
            <person name="Busse H.-J."/>
        </authorList>
    </citation>
    <scope>NUCLEOTIDE SEQUENCE</scope>
    <source>
        <strain evidence="4">27C</strain>
    </source>
</reference>
<accession>A0A975H4U0</accession>
<dbReference type="Pfam" id="PF06276">
    <property type="entry name" value="FhuF"/>
    <property type="match status" value="1"/>
</dbReference>
<dbReference type="Gene3D" id="1.10.510.40">
    <property type="match status" value="1"/>
</dbReference>
<dbReference type="KEGG" id="otd:J1M35_07595"/>
<keyword evidence="5" id="KW-1185">Reference proteome</keyword>
<gene>
    <name evidence="4" type="ORF">J1M35_07595</name>
</gene>
<dbReference type="InterPro" id="IPR037455">
    <property type="entry name" value="LucA/IucC-like"/>
</dbReference>
<dbReference type="RefSeq" id="WP_208010624.1">
    <property type="nucleotide sequence ID" value="NZ_CP071796.1"/>
</dbReference>
<evidence type="ECO:0000259" key="2">
    <source>
        <dbReference type="Pfam" id="PF04183"/>
    </source>
</evidence>
<feature type="domain" description="Aerobactin siderophore biosynthesis IucA/IucC-like C-terminal" evidence="3">
    <location>
        <begin position="441"/>
        <end position="605"/>
    </location>
</feature>
<dbReference type="InterPro" id="IPR022770">
    <property type="entry name" value="IucA/IucC-like_C"/>
</dbReference>